<feature type="compositionally biased region" description="Acidic residues" evidence="2">
    <location>
        <begin position="84"/>
        <end position="94"/>
    </location>
</feature>
<dbReference type="SMART" id="SM01197">
    <property type="entry name" value="FANCL_C"/>
    <property type="match status" value="1"/>
</dbReference>
<feature type="region of interest" description="Disordered" evidence="2">
    <location>
        <begin position="190"/>
        <end position="219"/>
    </location>
</feature>
<dbReference type="Gene3D" id="3.30.40.10">
    <property type="entry name" value="Zinc/RING finger domain, C3HC4 (zinc finger)"/>
    <property type="match status" value="1"/>
</dbReference>
<feature type="region of interest" description="Disordered" evidence="2">
    <location>
        <begin position="84"/>
        <end position="122"/>
    </location>
</feature>
<gene>
    <name evidence="4" type="ORF">SLS60_005964</name>
</gene>
<keyword evidence="5" id="KW-1185">Reference proteome</keyword>
<proteinExistence type="predicted"/>
<feature type="domain" description="RING-type" evidence="3">
    <location>
        <begin position="24"/>
        <end position="74"/>
    </location>
</feature>
<dbReference type="SUPFAM" id="SSF57850">
    <property type="entry name" value="RING/U-box"/>
    <property type="match status" value="1"/>
</dbReference>
<dbReference type="InterPro" id="IPR001841">
    <property type="entry name" value="Znf_RING"/>
</dbReference>
<feature type="compositionally biased region" description="Acidic residues" evidence="2">
    <location>
        <begin position="107"/>
        <end position="122"/>
    </location>
</feature>
<accession>A0ABR3REC6</accession>
<evidence type="ECO:0000259" key="3">
    <source>
        <dbReference type="PROSITE" id="PS50089"/>
    </source>
</evidence>
<evidence type="ECO:0000313" key="5">
    <source>
        <dbReference type="Proteomes" id="UP001521785"/>
    </source>
</evidence>
<name>A0ABR3REC6_9PLEO</name>
<sequence length="366" mass="41210">MADNPALPMRDYFLANYISIVHDCGICQEKFDHDEHAPARLCGPNSCNHMFGASCLTTWLNSRMPGANTCPMCRKELFVSENDEYDSDDNDAEDGIFPRDQGRSLDDEYDDDMYSEDSEDDGEMDIPQVEAIFRTLENQAALRHAGGDRHGGGPTNIQEAVNNGHEEGNAAEDDEIAGVHLTNLENIDAPLRNPLDQDSGWNLNNVDKDREDGASDPERKPVFCDGFSGEHEASHDLGLLWHWPDAAAFTKKLWGELYMVYGKDHIFEDDIELQVHAALRHSDASDHDYTSIGYREWPAVLEVARDMIREHFRNRDLVALDHKAMDYWLGRLGDALGWGLCDSYGDSCRGESDNELPCKGFYANGW</sequence>
<keyword evidence="1" id="KW-0862">Zinc</keyword>
<keyword evidence="1" id="KW-0479">Metal-binding</keyword>
<dbReference type="Proteomes" id="UP001521785">
    <property type="component" value="Unassembled WGS sequence"/>
</dbReference>
<organism evidence="4 5">
    <name type="scientific">Paraconiothyrium brasiliense</name>
    <dbReference type="NCBI Taxonomy" id="300254"/>
    <lineage>
        <taxon>Eukaryota</taxon>
        <taxon>Fungi</taxon>
        <taxon>Dikarya</taxon>
        <taxon>Ascomycota</taxon>
        <taxon>Pezizomycotina</taxon>
        <taxon>Dothideomycetes</taxon>
        <taxon>Pleosporomycetidae</taxon>
        <taxon>Pleosporales</taxon>
        <taxon>Massarineae</taxon>
        <taxon>Didymosphaeriaceae</taxon>
        <taxon>Paraconiothyrium</taxon>
    </lineage>
</organism>
<dbReference type="PROSITE" id="PS50089">
    <property type="entry name" value="ZF_RING_2"/>
    <property type="match status" value="1"/>
</dbReference>
<evidence type="ECO:0000256" key="2">
    <source>
        <dbReference type="SAM" id="MobiDB-lite"/>
    </source>
</evidence>
<dbReference type="EMBL" id="JAKJXO020000007">
    <property type="protein sequence ID" value="KAL1602548.1"/>
    <property type="molecule type" value="Genomic_DNA"/>
</dbReference>
<reference evidence="4 5" key="1">
    <citation type="submission" date="2024-02" db="EMBL/GenBank/DDBJ databases">
        <title>De novo assembly and annotation of 12 fungi associated with fruit tree decline syndrome in Ontario, Canada.</title>
        <authorList>
            <person name="Sulman M."/>
            <person name="Ellouze W."/>
            <person name="Ilyukhin E."/>
        </authorList>
    </citation>
    <scope>NUCLEOTIDE SEQUENCE [LARGE SCALE GENOMIC DNA]</scope>
    <source>
        <strain evidence="4 5">M42-189</strain>
    </source>
</reference>
<dbReference type="InterPro" id="IPR013083">
    <property type="entry name" value="Znf_RING/FYVE/PHD"/>
</dbReference>
<feature type="compositionally biased region" description="Basic and acidic residues" evidence="2">
    <location>
        <begin position="96"/>
        <end position="106"/>
    </location>
</feature>
<evidence type="ECO:0000313" key="4">
    <source>
        <dbReference type="EMBL" id="KAL1602548.1"/>
    </source>
</evidence>
<comment type="caution">
    <text evidence="4">The sequence shown here is derived from an EMBL/GenBank/DDBJ whole genome shotgun (WGS) entry which is preliminary data.</text>
</comment>
<evidence type="ECO:0000256" key="1">
    <source>
        <dbReference type="PROSITE-ProRule" id="PRU00175"/>
    </source>
</evidence>
<keyword evidence="1" id="KW-0863">Zinc-finger</keyword>
<feature type="compositionally biased region" description="Basic and acidic residues" evidence="2">
    <location>
        <begin position="206"/>
        <end position="219"/>
    </location>
</feature>
<protein>
    <recommendedName>
        <fullName evidence="3">RING-type domain-containing protein</fullName>
    </recommendedName>
</protein>
<dbReference type="Pfam" id="PF13639">
    <property type="entry name" value="zf-RING_2"/>
    <property type="match status" value="1"/>
</dbReference>